<dbReference type="PANTHER" id="PTHR43066:SF11">
    <property type="entry name" value="PEPTIDASE S54 RHOMBOID DOMAIN-CONTAINING PROTEIN"/>
    <property type="match status" value="1"/>
</dbReference>
<feature type="transmembrane region" description="Helical" evidence="6">
    <location>
        <begin position="171"/>
        <end position="191"/>
    </location>
</feature>
<dbReference type="Pfam" id="PF01694">
    <property type="entry name" value="Rhomboid"/>
    <property type="match status" value="1"/>
</dbReference>
<feature type="region of interest" description="Disordered" evidence="5">
    <location>
        <begin position="249"/>
        <end position="281"/>
    </location>
</feature>
<name>A0AA37HWF7_SEGBR</name>
<evidence type="ECO:0000256" key="5">
    <source>
        <dbReference type="SAM" id="MobiDB-lite"/>
    </source>
</evidence>
<dbReference type="Proteomes" id="UP000887043">
    <property type="component" value="Unassembled WGS sequence"/>
</dbReference>
<evidence type="ECO:0000313" key="9">
    <source>
        <dbReference type="EMBL" id="GJG27766.1"/>
    </source>
</evidence>
<dbReference type="InterPro" id="IPR022764">
    <property type="entry name" value="Peptidase_S54_rhomboid_dom"/>
</dbReference>
<evidence type="ECO:0000256" key="4">
    <source>
        <dbReference type="ARBA" id="ARBA00023136"/>
    </source>
</evidence>
<evidence type="ECO:0000259" key="7">
    <source>
        <dbReference type="Pfam" id="PF01694"/>
    </source>
</evidence>
<feature type="domain" description="Peptidase S54 rhomboid" evidence="7">
    <location>
        <begin position="45"/>
        <end position="216"/>
    </location>
</feature>
<dbReference type="EMBL" id="BPTR01000001">
    <property type="protein sequence ID" value="GJG27766.1"/>
    <property type="molecule type" value="Genomic_DNA"/>
</dbReference>
<evidence type="ECO:0000256" key="3">
    <source>
        <dbReference type="ARBA" id="ARBA00022989"/>
    </source>
</evidence>
<proteinExistence type="predicted"/>
<evidence type="ECO:0000256" key="2">
    <source>
        <dbReference type="ARBA" id="ARBA00022692"/>
    </source>
</evidence>
<feature type="transmembrane region" description="Helical" evidence="6">
    <location>
        <begin position="139"/>
        <end position="159"/>
    </location>
</feature>
<dbReference type="RefSeq" id="WP_006281179.1">
    <property type="nucleotide sequence ID" value="NZ_BPTR01000001.1"/>
</dbReference>
<feature type="domain" description="DUF6576" evidence="8">
    <location>
        <begin position="271"/>
        <end position="312"/>
    </location>
</feature>
<dbReference type="InterPro" id="IPR035952">
    <property type="entry name" value="Rhomboid-like_sf"/>
</dbReference>
<dbReference type="Pfam" id="PF20216">
    <property type="entry name" value="DUF6576"/>
    <property type="match status" value="1"/>
</dbReference>
<sequence>MRIPTITKNLLIINVLAFLAMMGLQRFGINLNDICGLHFFLAPDFQVYQLVTYMFMHAGWQHIIFNMFALWMFGCVVERVWGPKKFLFYYIFTGVGAGILQEIVQFAQLYYMASEQLPAFSFSDIFEVAHNSSEVLNQWTTVGASGAVYAILLAFGMIFPEERIFIFPLPIPIKAKWFVVGYVVIELFSALSTPGDSVAHFAHLGGMLFGFLLIRYWYRHPSVDSSQMYGRSSGEHLFSNLRSRWEQHQNRKTENYRDSQTSTQTSTHESDWEYNARQAKEQDEVDRILDKIRKSGYDSLTTEEKQKLFNQSNRK</sequence>
<evidence type="ECO:0000259" key="8">
    <source>
        <dbReference type="Pfam" id="PF20216"/>
    </source>
</evidence>
<dbReference type="PANTHER" id="PTHR43066">
    <property type="entry name" value="RHOMBOID-RELATED PROTEIN"/>
    <property type="match status" value="1"/>
</dbReference>
<evidence type="ECO:0000256" key="1">
    <source>
        <dbReference type="ARBA" id="ARBA00004141"/>
    </source>
</evidence>
<dbReference type="GO" id="GO:0016020">
    <property type="term" value="C:membrane"/>
    <property type="evidence" value="ECO:0007669"/>
    <property type="project" value="UniProtKB-SubCell"/>
</dbReference>
<evidence type="ECO:0008006" key="11">
    <source>
        <dbReference type="Google" id="ProtNLM"/>
    </source>
</evidence>
<feature type="transmembrane region" description="Helical" evidence="6">
    <location>
        <begin position="50"/>
        <end position="74"/>
    </location>
</feature>
<comment type="caution">
    <text evidence="9">The sequence shown here is derived from an EMBL/GenBank/DDBJ whole genome shotgun (WGS) entry which is preliminary data.</text>
</comment>
<accession>A0AA37HWF7</accession>
<reference evidence="9" key="1">
    <citation type="submission" date="2021-08" db="EMBL/GenBank/DDBJ databases">
        <title>Prevotella lacticifex sp. nov., isolated from rumen of cow.</title>
        <authorList>
            <person name="Shinkai T."/>
            <person name="Ikeyama N."/>
            <person name="Kumagai M."/>
            <person name="Ohmori H."/>
            <person name="Sakamoto M."/>
            <person name="Ohkuma M."/>
            <person name="Mitsumori M."/>
        </authorList>
    </citation>
    <scope>NUCLEOTIDE SEQUENCE</scope>
    <source>
        <strain evidence="9">DSM 11371</strain>
    </source>
</reference>
<dbReference type="AlphaFoldDB" id="A0AA37HWF7"/>
<keyword evidence="4 6" id="KW-0472">Membrane</keyword>
<keyword evidence="2 6" id="KW-0812">Transmembrane</keyword>
<dbReference type="Gene3D" id="1.20.1540.10">
    <property type="entry name" value="Rhomboid-like"/>
    <property type="match status" value="1"/>
</dbReference>
<evidence type="ECO:0000256" key="6">
    <source>
        <dbReference type="SAM" id="Phobius"/>
    </source>
</evidence>
<comment type="subcellular location">
    <subcellularLocation>
        <location evidence="1">Membrane</location>
        <topology evidence="1">Multi-pass membrane protein</topology>
    </subcellularLocation>
</comment>
<feature type="transmembrane region" description="Helical" evidence="6">
    <location>
        <begin position="197"/>
        <end position="218"/>
    </location>
</feature>
<dbReference type="SUPFAM" id="SSF144091">
    <property type="entry name" value="Rhomboid-like"/>
    <property type="match status" value="1"/>
</dbReference>
<organism evidence="9 10">
    <name type="scientific">Segatella bryantii</name>
    <name type="common">Prevotella bryantii</name>
    <dbReference type="NCBI Taxonomy" id="77095"/>
    <lineage>
        <taxon>Bacteria</taxon>
        <taxon>Pseudomonadati</taxon>
        <taxon>Bacteroidota</taxon>
        <taxon>Bacteroidia</taxon>
        <taxon>Bacteroidales</taxon>
        <taxon>Prevotellaceae</taxon>
        <taxon>Segatella</taxon>
    </lineage>
</organism>
<gene>
    <name evidence="9" type="ORF">PRRU23_14660</name>
</gene>
<feature type="transmembrane region" description="Helical" evidence="6">
    <location>
        <begin position="86"/>
        <end position="111"/>
    </location>
</feature>
<keyword evidence="3 6" id="KW-1133">Transmembrane helix</keyword>
<protein>
    <recommendedName>
        <fullName evidence="11">Rhomboid family intramembrane serine protease</fullName>
    </recommendedName>
</protein>
<evidence type="ECO:0000313" key="10">
    <source>
        <dbReference type="Proteomes" id="UP000887043"/>
    </source>
</evidence>
<dbReference type="GO" id="GO:0004252">
    <property type="term" value="F:serine-type endopeptidase activity"/>
    <property type="evidence" value="ECO:0007669"/>
    <property type="project" value="InterPro"/>
</dbReference>
<dbReference type="InterPro" id="IPR046483">
    <property type="entry name" value="DUF6576"/>
</dbReference>